<dbReference type="Gene3D" id="3.30.559.30">
    <property type="entry name" value="Nonribosomal peptide synthetase, condensation domain"/>
    <property type="match status" value="1"/>
</dbReference>
<dbReference type="GO" id="GO:0004315">
    <property type="term" value="F:3-oxoacyl-[acyl-carrier-protein] synthase activity"/>
    <property type="evidence" value="ECO:0007669"/>
    <property type="project" value="InterPro"/>
</dbReference>
<dbReference type="PROSITE" id="PS52004">
    <property type="entry name" value="KS3_2"/>
    <property type="match status" value="1"/>
</dbReference>
<evidence type="ECO:0000256" key="6">
    <source>
        <dbReference type="ARBA" id="ARBA00022490"/>
    </source>
</evidence>
<dbReference type="SUPFAM" id="SSF47336">
    <property type="entry name" value="ACP-like"/>
    <property type="match status" value="4"/>
</dbReference>
<dbReference type="InterPro" id="IPR020806">
    <property type="entry name" value="PKS_PP-bd"/>
</dbReference>
<evidence type="ECO:0000256" key="3">
    <source>
        <dbReference type="ARBA" id="ARBA00004792"/>
    </source>
</evidence>
<dbReference type="PROSITE" id="PS00012">
    <property type="entry name" value="PHOSPHOPANTETHEINE"/>
    <property type="match status" value="1"/>
</dbReference>
<dbReference type="InterPro" id="IPR001242">
    <property type="entry name" value="Condensation_dom"/>
</dbReference>
<dbReference type="SMART" id="SM00823">
    <property type="entry name" value="PKS_PP"/>
    <property type="match status" value="2"/>
</dbReference>
<dbReference type="InterPro" id="IPR020841">
    <property type="entry name" value="PKS_Beta-ketoAc_synthase_dom"/>
</dbReference>
<dbReference type="SUPFAM" id="SSF53901">
    <property type="entry name" value="Thiolase-like"/>
    <property type="match status" value="1"/>
</dbReference>
<dbReference type="Proteomes" id="UP001320119">
    <property type="component" value="Chromosome"/>
</dbReference>
<comment type="cofactor">
    <cofactor evidence="1">
        <name>pantetheine 4'-phosphate</name>
        <dbReference type="ChEBI" id="CHEBI:47942"/>
    </cofactor>
</comment>
<feature type="domain" description="Ketosynthase family 3 (KS3)" evidence="12">
    <location>
        <begin position="173"/>
        <end position="597"/>
    </location>
</feature>
<dbReference type="PROSITE" id="PS00606">
    <property type="entry name" value="KS3_1"/>
    <property type="match status" value="1"/>
</dbReference>
<dbReference type="EMBL" id="AP023086">
    <property type="protein sequence ID" value="BCD97036.1"/>
    <property type="molecule type" value="Genomic_DNA"/>
</dbReference>
<dbReference type="InterPro" id="IPR036736">
    <property type="entry name" value="ACP-like_sf"/>
</dbReference>
<name>A0AAN2BJK5_9GAMM</name>
<dbReference type="InterPro" id="IPR054514">
    <property type="entry name" value="RhiE-like_linker"/>
</dbReference>
<keyword evidence="9" id="KW-0677">Repeat</keyword>
<dbReference type="Gene3D" id="3.40.50.1000">
    <property type="entry name" value="HAD superfamily/HAD-like"/>
    <property type="match status" value="1"/>
</dbReference>
<evidence type="ECO:0000256" key="5">
    <source>
        <dbReference type="ARBA" id="ARBA00022450"/>
    </source>
</evidence>
<dbReference type="InterPro" id="IPR010033">
    <property type="entry name" value="HAD_SF_ppase_IIIC"/>
</dbReference>
<feature type="compositionally biased region" description="Polar residues" evidence="10">
    <location>
        <begin position="953"/>
        <end position="971"/>
    </location>
</feature>
<dbReference type="NCBIfam" id="TIGR01681">
    <property type="entry name" value="HAD-SF-IIIC"/>
    <property type="match status" value="1"/>
</dbReference>
<gene>
    <name evidence="13" type="ORF">MARGE09_P1236</name>
</gene>
<dbReference type="Gene3D" id="3.40.47.10">
    <property type="match status" value="1"/>
</dbReference>
<comment type="pathway">
    <text evidence="4">Lipid metabolism; fatty acid biosynthesis.</text>
</comment>
<keyword evidence="8" id="KW-0808">Transferase</keyword>
<dbReference type="CDD" id="cd00833">
    <property type="entry name" value="PKS"/>
    <property type="match status" value="1"/>
</dbReference>
<dbReference type="SUPFAM" id="SSF52777">
    <property type="entry name" value="CoA-dependent acyltransferases"/>
    <property type="match status" value="2"/>
</dbReference>
<dbReference type="InterPro" id="IPR016039">
    <property type="entry name" value="Thiolase-like"/>
</dbReference>
<keyword evidence="5" id="KW-0596">Phosphopantetheine</keyword>
<dbReference type="Pfam" id="PF22336">
    <property type="entry name" value="RhiE-like_linker"/>
    <property type="match status" value="1"/>
</dbReference>
<dbReference type="Gene3D" id="3.40.50.1110">
    <property type="entry name" value="SGNH hydrolase"/>
    <property type="match status" value="1"/>
</dbReference>
<evidence type="ECO:0000256" key="1">
    <source>
        <dbReference type="ARBA" id="ARBA00001957"/>
    </source>
</evidence>
<dbReference type="InterPro" id="IPR009081">
    <property type="entry name" value="PP-bd_ACP"/>
</dbReference>
<dbReference type="InterPro" id="IPR036412">
    <property type="entry name" value="HAD-like_sf"/>
</dbReference>
<dbReference type="GO" id="GO:0071770">
    <property type="term" value="P:DIM/DIP cell wall layer assembly"/>
    <property type="evidence" value="ECO:0007669"/>
    <property type="project" value="TreeGrafter"/>
</dbReference>
<dbReference type="Pfam" id="PF00109">
    <property type="entry name" value="ketoacyl-synt"/>
    <property type="match status" value="1"/>
</dbReference>
<protein>
    <recommendedName>
        <fullName evidence="15">Polyketide synthase</fullName>
    </recommendedName>
</protein>
<evidence type="ECO:0000313" key="14">
    <source>
        <dbReference type="Proteomes" id="UP001320119"/>
    </source>
</evidence>
<dbReference type="InterPro" id="IPR018201">
    <property type="entry name" value="Ketoacyl_synth_AS"/>
</dbReference>
<dbReference type="GO" id="GO:0031177">
    <property type="term" value="F:phosphopantetheine binding"/>
    <property type="evidence" value="ECO:0007669"/>
    <property type="project" value="InterPro"/>
</dbReference>
<dbReference type="GO" id="GO:0005737">
    <property type="term" value="C:cytoplasm"/>
    <property type="evidence" value="ECO:0007669"/>
    <property type="project" value="UniProtKB-SubCell"/>
</dbReference>
<dbReference type="Pfam" id="PF00668">
    <property type="entry name" value="Condensation"/>
    <property type="match status" value="1"/>
</dbReference>
<comment type="subcellular location">
    <subcellularLocation>
        <location evidence="2">Cytoplasm</location>
    </subcellularLocation>
</comment>
<dbReference type="GO" id="GO:0004312">
    <property type="term" value="F:fatty acid synthase activity"/>
    <property type="evidence" value="ECO:0007669"/>
    <property type="project" value="TreeGrafter"/>
</dbReference>
<keyword evidence="7" id="KW-0597">Phosphoprotein</keyword>
<evidence type="ECO:0000256" key="7">
    <source>
        <dbReference type="ARBA" id="ARBA00022553"/>
    </source>
</evidence>
<dbReference type="InterPro" id="IPR032821">
    <property type="entry name" value="PKS_assoc"/>
</dbReference>
<dbReference type="InterPro" id="IPR010037">
    <property type="entry name" value="FkbH_domain"/>
</dbReference>
<feature type="domain" description="Carrier" evidence="11">
    <location>
        <begin position="871"/>
        <end position="946"/>
    </location>
</feature>
<dbReference type="Pfam" id="PF02801">
    <property type="entry name" value="Ketoacyl-synt_C"/>
    <property type="match status" value="1"/>
</dbReference>
<dbReference type="GO" id="GO:0005886">
    <property type="term" value="C:plasma membrane"/>
    <property type="evidence" value="ECO:0007669"/>
    <property type="project" value="TreeGrafter"/>
</dbReference>
<organism evidence="13 14">
    <name type="scientific">Marinagarivorans cellulosilyticus</name>
    <dbReference type="NCBI Taxonomy" id="2721545"/>
    <lineage>
        <taxon>Bacteria</taxon>
        <taxon>Pseudomonadati</taxon>
        <taxon>Pseudomonadota</taxon>
        <taxon>Gammaproteobacteria</taxon>
        <taxon>Cellvibrionales</taxon>
        <taxon>Cellvibrionaceae</taxon>
        <taxon>Marinagarivorans</taxon>
    </lineage>
</organism>
<dbReference type="InterPro" id="IPR050091">
    <property type="entry name" value="PKS_NRPS_Biosynth_Enz"/>
</dbReference>
<evidence type="ECO:0000259" key="12">
    <source>
        <dbReference type="PROSITE" id="PS52004"/>
    </source>
</evidence>
<proteinExistence type="predicted"/>
<reference evidence="13 14" key="1">
    <citation type="journal article" date="2022" name="IScience">
        <title>An ultrasensitive nanofiber-based assay for enzymatic hydrolysis and deep-sea microbial degradation of cellulose.</title>
        <authorList>
            <person name="Tsudome M."/>
            <person name="Tachioka M."/>
            <person name="Miyazaki M."/>
            <person name="Uchimura K."/>
            <person name="Tsuda M."/>
            <person name="Takaki Y."/>
            <person name="Deguchi S."/>
        </authorList>
    </citation>
    <scope>NUCLEOTIDE SEQUENCE [LARGE SCALE GENOMIC DNA]</scope>
    <source>
        <strain evidence="13 14">GE09</strain>
    </source>
</reference>
<dbReference type="InterPro" id="IPR014031">
    <property type="entry name" value="Ketoacyl_synth_C"/>
</dbReference>
<evidence type="ECO:0000256" key="10">
    <source>
        <dbReference type="SAM" id="MobiDB-lite"/>
    </source>
</evidence>
<evidence type="ECO:0000313" key="13">
    <source>
        <dbReference type="EMBL" id="BCD97036.1"/>
    </source>
</evidence>
<evidence type="ECO:0000259" key="11">
    <source>
        <dbReference type="PROSITE" id="PS50075"/>
    </source>
</evidence>
<dbReference type="GO" id="GO:0006633">
    <property type="term" value="P:fatty acid biosynthetic process"/>
    <property type="evidence" value="ECO:0007669"/>
    <property type="project" value="InterPro"/>
</dbReference>
<dbReference type="Gene3D" id="1.10.1200.10">
    <property type="entry name" value="ACP-like"/>
    <property type="match status" value="3"/>
</dbReference>
<evidence type="ECO:0000256" key="8">
    <source>
        <dbReference type="ARBA" id="ARBA00022679"/>
    </source>
</evidence>
<keyword evidence="14" id="KW-1185">Reference proteome</keyword>
<dbReference type="Gene3D" id="3.30.559.10">
    <property type="entry name" value="Chloramphenicol acetyltransferase-like domain"/>
    <property type="match status" value="1"/>
</dbReference>
<dbReference type="Pfam" id="PF00550">
    <property type="entry name" value="PP-binding"/>
    <property type="match status" value="3"/>
</dbReference>
<feature type="domain" description="Carrier" evidence="11">
    <location>
        <begin position="14"/>
        <end position="91"/>
    </location>
</feature>
<dbReference type="InterPro" id="IPR014030">
    <property type="entry name" value="Ketoacyl_synth_N"/>
</dbReference>
<dbReference type="RefSeq" id="WP_236986514.1">
    <property type="nucleotide sequence ID" value="NZ_AP023086.1"/>
</dbReference>
<dbReference type="Gene3D" id="3.30.70.3290">
    <property type="match status" value="1"/>
</dbReference>
<feature type="domain" description="Carrier" evidence="11">
    <location>
        <begin position="2028"/>
        <end position="2103"/>
    </location>
</feature>
<comment type="pathway">
    <text evidence="3">Antibiotic biosynthesis.</text>
</comment>
<evidence type="ECO:0008006" key="15">
    <source>
        <dbReference type="Google" id="ProtNLM"/>
    </source>
</evidence>
<evidence type="ECO:0000256" key="9">
    <source>
        <dbReference type="ARBA" id="ARBA00022737"/>
    </source>
</evidence>
<evidence type="ECO:0000256" key="4">
    <source>
        <dbReference type="ARBA" id="ARBA00005194"/>
    </source>
</evidence>
<dbReference type="NCBIfam" id="TIGR01686">
    <property type="entry name" value="FkbH"/>
    <property type="match status" value="1"/>
</dbReference>
<dbReference type="InterPro" id="IPR023214">
    <property type="entry name" value="HAD_sf"/>
</dbReference>
<dbReference type="SMART" id="SM00825">
    <property type="entry name" value="PKS_KS"/>
    <property type="match status" value="1"/>
</dbReference>
<dbReference type="KEGG" id="marq:MARGE09_P1236"/>
<dbReference type="SUPFAM" id="SSF56784">
    <property type="entry name" value="HAD-like"/>
    <property type="match status" value="1"/>
</dbReference>
<keyword evidence="6" id="KW-0963">Cytoplasm</keyword>
<dbReference type="PROSITE" id="PS50075">
    <property type="entry name" value="CARRIER"/>
    <property type="match status" value="3"/>
</dbReference>
<accession>A0AAN2BJK5</accession>
<dbReference type="InterPro" id="IPR006162">
    <property type="entry name" value="Ppantetheine_attach_site"/>
</dbReference>
<dbReference type="PANTHER" id="PTHR43775">
    <property type="entry name" value="FATTY ACID SYNTHASE"/>
    <property type="match status" value="1"/>
</dbReference>
<evidence type="ECO:0000256" key="2">
    <source>
        <dbReference type="ARBA" id="ARBA00004496"/>
    </source>
</evidence>
<dbReference type="GO" id="GO:0016788">
    <property type="term" value="F:hydrolase activity, acting on ester bonds"/>
    <property type="evidence" value="ECO:0007669"/>
    <property type="project" value="UniProtKB-ARBA"/>
</dbReference>
<dbReference type="InterPro" id="IPR036514">
    <property type="entry name" value="SGNH_hydro_sf"/>
</dbReference>
<dbReference type="Pfam" id="PF16197">
    <property type="entry name" value="KAsynt_C_assoc"/>
    <property type="match status" value="1"/>
</dbReference>
<dbReference type="InterPro" id="IPR023213">
    <property type="entry name" value="CAT-like_dom_sf"/>
</dbReference>
<feature type="region of interest" description="Disordered" evidence="10">
    <location>
        <begin position="946"/>
        <end position="971"/>
    </location>
</feature>
<sequence>MERMIESRKMAGKNTSQSMVDYLIRRIEVITKSSITKSDLKKNIMDLGVDSIGLVNIVDDIKKEFDIDLQPTIFFEYQSISELSTYLIDEVGSADAPAAAANVKETYSYIEQPDKKFESQELQSRRGHAASFVRDASEGDLEDLFNAFQGAEGGSNYQDASKSYAKPKVKAELEDIAVIGMAGKFSGSDNVNEFWENISSQKDLFSKVPSDRFDYAQWASENYDLADKIYCDRGSFISDVDKFDASFFNIPPKEAAILDPQLRLLLQVIYESIEDAGYANKIRGTNTGMYVGACFHDYELELVRNMGEMSPYFGTGNALTMLANRPSFYLDLKGPSLPLDTACSASLVAVNAALQALRNDECEMAFVAGTNLLLSPLHYRYFCAIGALSKSGNSFPFDSRADGYLPGEAVGAVLLKPLEKAKRDGDEIHAVIKSAAVNHGGYSASFTAPNVSQEAAVIKKALYAGGIPAESISYIEAHGTGTSLGDPIEVQGLKQAFKGVNTDIAQCALGTTKAHIGHAEGAAGIAGLIKVILAMKNKTIPAMPHLEEINPYINMEGSPLYINRQNKKWEANSGFPRRAGISSFGIGGAYAHIVVEEYEQEEIANTAPDEKDSVFVLSARSEEVLRSYSNNIADYVEEQYLGGGISGLYSPSKLSEFILSETGKDIPETSYDEHLLDLGFDIYDYVKIADRLSREMNSNVSARIISLHPTLFKLANFLSGSENVETPRVRVSDLAYTMQVGREAMPYRLAIVTRDHETLIEELRSFSKNTQSGQACFYNLGQKSDQWSELLETQEGEGFLKTLLESGNQTHLAKLWVNGVDVPWGSTTAEKRRLVKLPSYPFQKVRFWYSEEVAVQPKNKEKIINIVDQVRKKETTADILKDIWMTYLSVESINENDNFMALGGTSINSTQVVVEINRRFDTNITVGEFGQCKDLGELSSIVESRKKPERADSSSVSTLVRSITSSNKKQGKLSSDQMRLWVLSQMYPNNHRHNISSAYEITAALNPSILQESMDIVVATHGSIRTRFGTKDGVPYQDIVDTSKIKITFHDNVQSRAQALDIINEAAKRPFELDKAELVRVTVINEGGVVILSIIAHHIIADITSVDVIAKDLITTYSALTNGSKGESIDLGRAQFLDYISLSADSKIKTKSQDISFWREYLKDAPNEITLPFDSPRGESHSHNSKQLHFELGKEHVNLVRNTAKSLSITPFILTYSVFNVVFSELCQQHDFLIGVPNANRHLPDSQDMVGFLANTLVLRSKVTQEQDFESYTKDVKNDLYNVFDHQNMGFGDIAAELKVPSPKNHNPMFQILFNMINRDEYLLQENGISLKTLPIPLVTLDFDILFSVDIMGERLRVSMDFDSDLFETKTVESILNAFELALGYTLDILSRGESLVCSSIGALCKLCDTKENERNEEGKLLISSTFTAEPLSETLNFWLDKVGLNLGLDYAPYNQVFQQLLDPSQGLYSNPKGVNTVLVRLDDWLRFNRQNSSVGSVDEELNRILDDFEKALIQYGSSVSTALVVVLLPTNQENSKEHLLRERVEKVASGFSNINVLGSDEIDAYYSVDEKFDSVADSVGHVPFTSSYFSAIGTALVRSVRSHFLSPYKVIVVDCDNTLWKGVVGELGCEGIQIDPARQKLQEFLVEQKNAGVLLCVASKNVEEDVASVFGQRTDMPLKSDDVVLWKVNWDAKSKNIIEMSNELNLGLDSFVFIDDNPIECAEVSAALPQVLTIQFPQESKEIESMLNSLWDLDRKGVSGEDSKRTDLYQQNIKRDKALKNSSSFQDFIDSLELQIDFQPVDDSTIGRVSQLFLRTNQFNATTRRHSQSQLEQMIRDRGYECTTVSVKDRFGEYGLVGVLLYSFNKDCVVLDSFLLSCRVLGKGVEHRMINEVAKKASQRSVASVQLDFVETEKNIPIKKFYDSIKPSSWDPQEHKYLIKVEDALRFKFNPEFKSQDVNEQPKVIETFNNKSPVEMAEVALNLNSIDKIQAAINKANASATKPAEAKSAELKPAEAKSVASRNVSATSDSDIEEALSNIYKSILRKDVLDKNASFFDLGGTSLQLVDLASKISKEMKKEIPVTVLFQFPSISSLSKHLSHEEPKANRKMSKSRVRALKQRSILKNLKTG</sequence>
<dbReference type="PANTHER" id="PTHR43775:SF37">
    <property type="entry name" value="SI:DKEY-61P9.11"/>
    <property type="match status" value="1"/>
</dbReference>